<dbReference type="Gene3D" id="3.40.50.1980">
    <property type="entry name" value="Nitrogenase molybdenum iron protein domain"/>
    <property type="match status" value="1"/>
</dbReference>
<proteinExistence type="predicted"/>
<dbReference type="PANTHER" id="PTHR42956:SF1">
    <property type="entry name" value="NITROGENASE IRON-MOLYBDENUM COFACTOR BIOSYNTHESIS PROTEIN NIFE"/>
    <property type="match status" value="1"/>
</dbReference>
<evidence type="ECO:0000259" key="1">
    <source>
        <dbReference type="Pfam" id="PF00148"/>
    </source>
</evidence>
<protein>
    <submittedName>
        <fullName evidence="2">Nitrogenase FeMo-cofactor biosynthesis protein NifE</fullName>
    </submittedName>
</protein>
<dbReference type="AlphaFoldDB" id="A0A1D7TJ12"/>
<dbReference type="GO" id="GO:0016491">
    <property type="term" value="F:oxidoreductase activity"/>
    <property type="evidence" value="ECO:0007669"/>
    <property type="project" value="InterPro"/>
</dbReference>
<dbReference type="PATRIC" id="fig|1193502.14.peg.1221"/>
<dbReference type="Pfam" id="PF00148">
    <property type="entry name" value="Oxidored_nitro"/>
    <property type="match status" value="1"/>
</dbReference>
<evidence type="ECO:0000313" key="3">
    <source>
        <dbReference type="Proteomes" id="UP000094609"/>
    </source>
</evidence>
<gene>
    <name evidence="2" type="ORF">SHALO_1203</name>
</gene>
<dbReference type="Proteomes" id="UP000094609">
    <property type="component" value="Chromosome"/>
</dbReference>
<dbReference type="InterPro" id="IPR000510">
    <property type="entry name" value="Nase/OxRdtase_comp1"/>
</dbReference>
<keyword evidence="3" id="KW-1185">Reference proteome</keyword>
<name>A0A1D7TJ12_9BACT</name>
<accession>A0A1D7TJ12</accession>
<dbReference type="KEGG" id="shal:SHALO_1203"/>
<reference evidence="3" key="1">
    <citation type="submission" date="2016-08" db="EMBL/GenBank/DDBJ databases">
        <title>Complete genome sequence of the organohalide-respiring Epsilonproteobacterium Sulfurospirillum halorespirans.</title>
        <authorList>
            <person name="Goris T."/>
            <person name="Zimmermann J."/>
            <person name="Schenz B."/>
            <person name="Lemos M."/>
            <person name="Hackermueller J."/>
            <person name="Diekert G."/>
        </authorList>
    </citation>
    <scope>NUCLEOTIDE SEQUENCE [LARGE SCALE GENOMIC DNA]</scope>
    <source>
        <strain>DSM 13726</strain>
        <strain evidence="3">PCE-M2</strain>
    </source>
</reference>
<dbReference type="SUPFAM" id="SSF53807">
    <property type="entry name" value="Helical backbone' metal receptor"/>
    <property type="match status" value="1"/>
</dbReference>
<sequence length="454" mass="49226">MCKSTIMVNRKLIKDLLNESACSHNKTKKSSCDKPKPGATSGGCAFEGAQISLFPYADAVHLVHGPDTCLGASWETRATLTSYEGENNTPLGYCTNVSTQDIIFGGDKKLADALAYIVEHKNPKAIFVYETCVTAMIGDNIDFTCKTAEELFHIPIVPVHAPGFVGSKNLGSRLAGEAVLDALVGTREPESIHPFGINLIGDYNVTGDMWQYKPILERIGIKVISSLSGDGRIEQIQMAHTAKLNVIVCAKSLVTLCRKMQERYNIPYVSVSFYGKRDTSNAIRSIVNAFGDAELIAKAEVIIAEEEAKLAERLKPYHLMLKGKKAILNTGGNKSWSIASALQDIGIEVVATCVQKATEEDVAIASEYVPIVFKNPGVEQPKLIDEHKVDILLAGGRSLYTAIKKRIAFVDVNQEKKVSYGAYGGLENLASDVCSALANPVFKLVGKAAPWELV</sequence>
<dbReference type="Gene3D" id="3.40.50.12380">
    <property type="entry name" value="Nitrogenase MoFe cofactor biosynthesis protein NifE, C-terminal"/>
    <property type="match status" value="1"/>
</dbReference>
<evidence type="ECO:0000313" key="2">
    <source>
        <dbReference type="EMBL" id="AOO64981.1"/>
    </source>
</evidence>
<dbReference type="STRING" id="1193502.SHALO_1203"/>
<dbReference type="InterPro" id="IPR049939">
    <property type="entry name" value="NifE-like"/>
</dbReference>
<organism evidence="2 3">
    <name type="scientific">Sulfurospirillum halorespirans DSM 13726</name>
    <dbReference type="NCBI Taxonomy" id="1193502"/>
    <lineage>
        <taxon>Bacteria</taxon>
        <taxon>Pseudomonadati</taxon>
        <taxon>Campylobacterota</taxon>
        <taxon>Epsilonproteobacteria</taxon>
        <taxon>Campylobacterales</taxon>
        <taxon>Sulfurospirillaceae</taxon>
        <taxon>Sulfurospirillum</taxon>
    </lineage>
</organism>
<dbReference type="PANTHER" id="PTHR42956">
    <property type="entry name" value="NITROGENASE IRON-MOLYBDENUM COFACTOR BIOSYNTHESIS PROTEIN NIFE"/>
    <property type="match status" value="1"/>
</dbReference>
<dbReference type="EMBL" id="CP017111">
    <property type="protein sequence ID" value="AOO64981.1"/>
    <property type="molecule type" value="Genomic_DNA"/>
</dbReference>
<feature type="domain" description="Nitrogenase/oxidoreductase component 1" evidence="1">
    <location>
        <begin position="44"/>
        <end position="437"/>
    </location>
</feature>